<evidence type="ECO:0000256" key="1">
    <source>
        <dbReference type="ARBA" id="ARBA00004496"/>
    </source>
</evidence>
<dbReference type="RefSeq" id="WP_022459890.1">
    <property type="nucleotide sequence ID" value="NZ_BAAFLA010000006.1"/>
</dbReference>
<comment type="subunit">
    <text evidence="9">Forms a cyclic heterotetrameric complex composed of two molecules of XerC and two molecules of XerD.</text>
</comment>
<organism evidence="12 13">
    <name type="scientific">Alistipes putredinis</name>
    <dbReference type="NCBI Taxonomy" id="28117"/>
    <lineage>
        <taxon>Bacteria</taxon>
        <taxon>Pseudomonadati</taxon>
        <taxon>Bacteroidota</taxon>
        <taxon>Bacteroidia</taxon>
        <taxon>Bacteroidales</taxon>
        <taxon>Rikenellaceae</taxon>
        <taxon>Alistipes</taxon>
    </lineage>
</organism>
<dbReference type="Gene3D" id="1.10.150.130">
    <property type="match status" value="1"/>
</dbReference>
<feature type="active site" evidence="9">
    <location>
        <position position="244"/>
    </location>
</feature>
<dbReference type="SUPFAM" id="SSF56349">
    <property type="entry name" value="DNA breaking-rejoining enzymes"/>
    <property type="match status" value="1"/>
</dbReference>
<dbReference type="PROSITE" id="PS51898">
    <property type="entry name" value="TYR_RECOMBINASE"/>
    <property type="match status" value="1"/>
</dbReference>
<evidence type="ECO:0000256" key="6">
    <source>
        <dbReference type="ARBA" id="ARBA00023125"/>
    </source>
</evidence>
<feature type="active site" evidence="9">
    <location>
        <position position="247"/>
    </location>
</feature>
<dbReference type="GO" id="GO:0009037">
    <property type="term" value="F:tyrosine-based site-specific recombinase activity"/>
    <property type="evidence" value="ECO:0007669"/>
    <property type="project" value="UniProtKB-UniRule"/>
</dbReference>
<gene>
    <name evidence="9" type="primary">xerC</name>
    <name evidence="12" type="ORF">BHV66_07065</name>
</gene>
<comment type="subcellular location">
    <subcellularLocation>
        <location evidence="1 9">Cytoplasm</location>
    </subcellularLocation>
</comment>
<evidence type="ECO:0000256" key="3">
    <source>
        <dbReference type="ARBA" id="ARBA00022618"/>
    </source>
</evidence>
<evidence type="ECO:0000313" key="13">
    <source>
        <dbReference type="Proteomes" id="UP000187417"/>
    </source>
</evidence>
<dbReference type="PANTHER" id="PTHR30349:SF77">
    <property type="entry name" value="TYROSINE RECOMBINASE XERC"/>
    <property type="match status" value="1"/>
</dbReference>
<comment type="similarity">
    <text evidence="9">Belongs to the 'phage' integrase family. XerC subfamily.</text>
</comment>
<dbReference type="InterPro" id="IPR050090">
    <property type="entry name" value="Tyrosine_recombinase_XerCD"/>
</dbReference>
<dbReference type="InterPro" id="IPR011010">
    <property type="entry name" value="DNA_brk_join_enz"/>
</dbReference>
<protein>
    <recommendedName>
        <fullName evidence="9">Tyrosine recombinase XerC</fullName>
    </recommendedName>
</protein>
<dbReference type="InterPro" id="IPR002104">
    <property type="entry name" value="Integrase_catalytic"/>
</dbReference>
<dbReference type="InterPro" id="IPR010998">
    <property type="entry name" value="Integrase_recombinase_N"/>
</dbReference>
<dbReference type="InterPro" id="IPR023009">
    <property type="entry name" value="Tyrosine_recombinase_XerC/XerD"/>
</dbReference>
<dbReference type="GO" id="GO:0006313">
    <property type="term" value="P:DNA transposition"/>
    <property type="evidence" value="ECO:0007669"/>
    <property type="project" value="UniProtKB-UniRule"/>
</dbReference>
<evidence type="ECO:0000256" key="2">
    <source>
        <dbReference type="ARBA" id="ARBA00022490"/>
    </source>
</evidence>
<dbReference type="GO" id="GO:0007059">
    <property type="term" value="P:chromosome segregation"/>
    <property type="evidence" value="ECO:0007669"/>
    <property type="project" value="UniProtKB-UniRule"/>
</dbReference>
<dbReference type="GO" id="GO:0051301">
    <property type="term" value="P:cell division"/>
    <property type="evidence" value="ECO:0007669"/>
    <property type="project" value="UniProtKB-KW"/>
</dbReference>
<dbReference type="InterPro" id="IPR044068">
    <property type="entry name" value="CB"/>
</dbReference>
<dbReference type="HAMAP" id="MF_01808">
    <property type="entry name" value="Recomb_XerC_XerD"/>
    <property type="match status" value="1"/>
</dbReference>
<name>A0A1Q6F5S7_9BACT</name>
<keyword evidence="3 9" id="KW-0132">Cell division</keyword>
<dbReference type="AlphaFoldDB" id="A0A1Q6F5S7"/>
<dbReference type="EMBL" id="MNQH01000030">
    <property type="protein sequence ID" value="OKY94197.1"/>
    <property type="molecule type" value="Genomic_DNA"/>
</dbReference>
<dbReference type="PANTHER" id="PTHR30349">
    <property type="entry name" value="PHAGE INTEGRASE-RELATED"/>
    <property type="match status" value="1"/>
</dbReference>
<evidence type="ECO:0000313" key="12">
    <source>
        <dbReference type="EMBL" id="OKY94197.1"/>
    </source>
</evidence>
<keyword evidence="2 9" id="KW-0963">Cytoplasm</keyword>
<evidence type="ECO:0000256" key="7">
    <source>
        <dbReference type="ARBA" id="ARBA00023172"/>
    </source>
</evidence>
<accession>A0A1Q6F5S7</accession>
<evidence type="ECO:0000256" key="9">
    <source>
        <dbReference type="HAMAP-Rule" id="MF_01808"/>
    </source>
</evidence>
<feature type="active site" description="O-(3'-phospho-DNA)-tyrosine intermediate" evidence="9">
    <location>
        <position position="279"/>
    </location>
</feature>
<dbReference type="InterPro" id="IPR004107">
    <property type="entry name" value="Integrase_SAM-like_N"/>
</dbReference>
<feature type="active site" evidence="9">
    <location>
        <position position="173"/>
    </location>
</feature>
<dbReference type="GO" id="GO:0005737">
    <property type="term" value="C:cytoplasm"/>
    <property type="evidence" value="ECO:0007669"/>
    <property type="project" value="UniProtKB-SubCell"/>
</dbReference>
<keyword evidence="7 9" id="KW-0233">DNA recombination</keyword>
<feature type="active site" evidence="9">
    <location>
        <position position="270"/>
    </location>
</feature>
<keyword evidence="6 9" id="KW-0238">DNA-binding</keyword>
<keyword evidence="5 9" id="KW-0229">DNA integration</keyword>
<evidence type="ECO:0000256" key="8">
    <source>
        <dbReference type="ARBA" id="ARBA00023306"/>
    </source>
</evidence>
<feature type="domain" description="Core-binding (CB)" evidence="11">
    <location>
        <begin position="1"/>
        <end position="84"/>
    </location>
</feature>
<dbReference type="GO" id="GO:0003677">
    <property type="term" value="F:DNA binding"/>
    <property type="evidence" value="ECO:0007669"/>
    <property type="project" value="UniProtKB-UniRule"/>
</dbReference>
<feature type="active site" evidence="9">
    <location>
        <position position="149"/>
    </location>
</feature>
<dbReference type="Proteomes" id="UP000187417">
    <property type="component" value="Unassembled WGS sequence"/>
</dbReference>
<comment type="caution">
    <text evidence="12">The sequence shown here is derived from an EMBL/GenBank/DDBJ whole genome shotgun (WGS) entry which is preliminary data.</text>
</comment>
<evidence type="ECO:0000259" key="11">
    <source>
        <dbReference type="PROSITE" id="PS51900"/>
    </source>
</evidence>
<feature type="domain" description="Tyr recombinase" evidence="10">
    <location>
        <begin position="105"/>
        <end position="292"/>
    </location>
</feature>
<evidence type="ECO:0000256" key="4">
    <source>
        <dbReference type="ARBA" id="ARBA00022829"/>
    </source>
</evidence>
<proteinExistence type="inferred from homology"/>
<evidence type="ECO:0000256" key="5">
    <source>
        <dbReference type="ARBA" id="ARBA00022908"/>
    </source>
</evidence>
<keyword evidence="8 9" id="KW-0131">Cell cycle</keyword>
<evidence type="ECO:0000259" key="10">
    <source>
        <dbReference type="PROSITE" id="PS51898"/>
    </source>
</evidence>
<dbReference type="Gene3D" id="1.10.443.10">
    <property type="entry name" value="Intergrase catalytic core"/>
    <property type="match status" value="1"/>
</dbReference>
<sequence length="309" mass="35880">MLQEFLQYLATVRRFSPLTVQNYRRDVTNFLEWLDVPEADFDPRRITVEDVREWIVHRTETKHLGAASMNRELSSLRSFFRYLHRTGRIDKEVMYRIHALKTSRRIPAFVPSTRMEGILDELDRESESPEFKFVRNSLIVLLFYSCGLRLAELVGIDRDDFSGDYTALKVRGKGDKERIVPILPPVREKILHYLDEIDRQGICISKEKALFLNQQGKRISRSTVYRTVQSQLRQGGVQGKKSPHVLRHTFATELLNNGADMRAIQELLGHASLQATQVYTHNSIAKLQEIYSKAHPREKNGAEQTKQQN</sequence>
<keyword evidence="4 9" id="KW-0159">Chromosome partition</keyword>
<comment type="function">
    <text evidence="9">Site-specific tyrosine recombinase, which acts by catalyzing the cutting and rejoining of the recombining DNA molecules. The XerC-XerD complex is essential to convert dimers of the bacterial chromosome into monomers to permit their segregation at cell division. It also contributes to the segregational stability of plasmids.</text>
</comment>
<dbReference type="Pfam" id="PF00589">
    <property type="entry name" value="Phage_integrase"/>
    <property type="match status" value="1"/>
</dbReference>
<dbReference type="PROSITE" id="PS51900">
    <property type="entry name" value="CB"/>
    <property type="match status" value="1"/>
</dbReference>
<reference evidence="12 13" key="1">
    <citation type="journal article" date="2016" name="Nat. Biotechnol.">
        <title>Measurement of bacterial replication rates in microbial communities.</title>
        <authorList>
            <person name="Brown C.T."/>
            <person name="Olm M.R."/>
            <person name="Thomas B.C."/>
            <person name="Banfield J.F."/>
        </authorList>
    </citation>
    <scope>NUCLEOTIDE SEQUENCE [LARGE SCALE GENOMIC DNA]</scope>
    <source>
        <strain evidence="12">CAG:67_53_122</strain>
    </source>
</reference>
<dbReference type="Pfam" id="PF02899">
    <property type="entry name" value="Phage_int_SAM_1"/>
    <property type="match status" value="1"/>
</dbReference>
<dbReference type="InterPro" id="IPR013762">
    <property type="entry name" value="Integrase-like_cat_sf"/>
</dbReference>
<dbReference type="STRING" id="28117.BHV66_07065"/>